<dbReference type="EMBL" id="BSPW01000067">
    <property type="protein sequence ID" value="GLT19170.1"/>
    <property type="molecule type" value="Genomic_DNA"/>
</dbReference>
<dbReference type="Pfam" id="PF01243">
    <property type="entry name" value="PNPOx_N"/>
    <property type="match status" value="1"/>
</dbReference>
<evidence type="ECO:0000259" key="1">
    <source>
        <dbReference type="Pfam" id="PF01243"/>
    </source>
</evidence>
<dbReference type="PANTHER" id="PTHR42815">
    <property type="entry name" value="FAD-BINDING, PUTATIVE (AFU_ORTHOLOGUE AFUA_6G07600)-RELATED"/>
    <property type="match status" value="1"/>
</dbReference>
<organism evidence="2 3">
    <name type="scientific">Vibrio zhanjiangensis</name>
    <dbReference type="NCBI Taxonomy" id="1046128"/>
    <lineage>
        <taxon>Bacteria</taxon>
        <taxon>Pseudomonadati</taxon>
        <taxon>Pseudomonadota</taxon>
        <taxon>Gammaproteobacteria</taxon>
        <taxon>Vibrionales</taxon>
        <taxon>Vibrionaceae</taxon>
        <taxon>Vibrio</taxon>
    </lineage>
</organism>
<comment type="caution">
    <text evidence="2">The sequence shown here is derived from an EMBL/GenBank/DDBJ whole genome shotgun (WGS) entry which is preliminary data.</text>
</comment>
<gene>
    <name evidence="2" type="ORF">GCM10007938_29520</name>
</gene>
<dbReference type="SUPFAM" id="SSF50475">
    <property type="entry name" value="FMN-binding split barrel"/>
    <property type="match status" value="1"/>
</dbReference>
<keyword evidence="3" id="KW-1185">Reference proteome</keyword>
<reference evidence="3" key="1">
    <citation type="journal article" date="2019" name="Int. J. Syst. Evol. Microbiol.">
        <title>The Global Catalogue of Microorganisms (GCM) 10K type strain sequencing project: providing services to taxonomists for standard genome sequencing and annotation.</title>
        <authorList>
            <consortium name="The Broad Institute Genomics Platform"/>
            <consortium name="The Broad Institute Genome Sequencing Center for Infectious Disease"/>
            <person name="Wu L."/>
            <person name="Ma J."/>
        </authorList>
    </citation>
    <scope>NUCLEOTIDE SEQUENCE [LARGE SCALE GENOMIC DNA]</scope>
    <source>
        <strain evidence="3">NBRC 108723</strain>
    </source>
</reference>
<evidence type="ECO:0000313" key="2">
    <source>
        <dbReference type="EMBL" id="GLT19170.1"/>
    </source>
</evidence>
<dbReference type="InterPro" id="IPR024029">
    <property type="entry name" value="Pyridox_Oxase_FMN-dep"/>
</dbReference>
<accession>A0ABQ6F2T8</accession>
<dbReference type="PANTHER" id="PTHR42815:SF2">
    <property type="entry name" value="FAD-BINDING, PUTATIVE (AFU_ORTHOLOGUE AFUA_6G07600)-RELATED"/>
    <property type="match status" value="1"/>
</dbReference>
<feature type="domain" description="Pyridoxamine 5'-phosphate oxidase N-terminal" evidence="1">
    <location>
        <begin position="42"/>
        <end position="162"/>
    </location>
</feature>
<name>A0ABQ6F2T8_9VIBR</name>
<dbReference type="Proteomes" id="UP001157138">
    <property type="component" value="Unassembled WGS sequence"/>
</dbReference>
<protein>
    <submittedName>
        <fullName evidence="2">Pyridoxamine 5'-phosphate oxidase-like FMN-binding protein</fullName>
    </submittedName>
</protein>
<sequence>MILTILNDKSLKMSEIQTINQLEALYPNPSPRAQNKVLPALDRHAKTMVNHTHFVILSTCDALGFTDVSPRGGAPGFIKVVDDSTILIPDSSGNNRLDSLRNIISNPKVGLLIMVSGIDEVIRIKGRASIHTDSELLAACPDGKKSPKVVLKITIENLYFHCAKAIMRGKVWSGEYKVERSILPSLGQILKEQQNLDCNDIDQKEMVQYYKSTL</sequence>
<dbReference type="Gene3D" id="2.30.110.10">
    <property type="entry name" value="Electron Transport, Fmn-binding Protein, Chain A"/>
    <property type="match status" value="1"/>
</dbReference>
<evidence type="ECO:0000313" key="3">
    <source>
        <dbReference type="Proteomes" id="UP001157138"/>
    </source>
</evidence>
<dbReference type="InterPro" id="IPR011576">
    <property type="entry name" value="Pyridox_Oxase_N"/>
</dbReference>
<dbReference type="NCBIfam" id="TIGR04025">
    <property type="entry name" value="PPOX_FMN_DR2398"/>
    <property type="match status" value="1"/>
</dbReference>
<proteinExistence type="predicted"/>
<dbReference type="InterPro" id="IPR012349">
    <property type="entry name" value="Split_barrel_FMN-bd"/>
</dbReference>